<comment type="caution">
    <text evidence="1">The sequence shown here is derived from an EMBL/GenBank/DDBJ whole genome shotgun (WGS) entry which is preliminary data.</text>
</comment>
<dbReference type="InterPro" id="IPR053164">
    <property type="entry name" value="IS1016-like_transposase"/>
</dbReference>
<accession>A0AAV0W4J8</accession>
<proteinExistence type="predicted"/>
<sequence length="103" mass="11706">MVGTQIDPIQIDEARFGGKIKYNRGRLLNGDQPISSENSDVEVENGRNHGQRVDGPWVFGLKKGSDCLYFYVLRRDKNTLLPIIQREYEAGSVIYPDEWAAYG</sequence>
<dbReference type="PANTHER" id="PTHR47163:SF2">
    <property type="entry name" value="SI:DKEY-17M8.2"/>
    <property type="match status" value="1"/>
</dbReference>
<evidence type="ECO:0000313" key="2">
    <source>
        <dbReference type="Proteomes" id="UP001160148"/>
    </source>
</evidence>
<gene>
    <name evidence="1" type="ORF">MEUPH1_LOCUS7101</name>
</gene>
<protein>
    <recommendedName>
        <fullName evidence="3">ISXO2-like transposase domain-containing protein</fullName>
    </recommendedName>
</protein>
<dbReference type="EMBL" id="CARXXK010000001">
    <property type="protein sequence ID" value="CAI6350667.1"/>
    <property type="molecule type" value="Genomic_DNA"/>
</dbReference>
<dbReference type="AlphaFoldDB" id="A0AAV0W4J8"/>
<dbReference type="PANTHER" id="PTHR47163">
    <property type="entry name" value="DDE_TNP_IS1595 DOMAIN-CONTAINING PROTEIN"/>
    <property type="match status" value="1"/>
</dbReference>
<evidence type="ECO:0008006" key="3">
    <source>
        <dbReference type="Google" id="ProtNLM"/>
    </source>
</evidence>
<evidence type="ECO:0000313" key="1">
    <source>
        <dbReference type="EMBL" id="CAI6350667.1"/>
    </source>
</evidence>
<name>A0AAV0W4J8_9HEMI</name>
<reference evidence="1 2" key="1">
    <citation type="submission" date="2023-01" db="EMBL/GenBank/DDBJ databases">
        <authorList>
            <person name="Whitehead M."/>
        </authorList>
    </citation>
    <scope>NUCLEOTIDE SEQUENCE [LARGE SCALE GENOMIC DNA]</scope>
</reference>
<organism evidence="1 2">
    <name type="scientific">Macrosiphum euphorbiae</name>
    <name type="common">potato aphid</name>
    <dbReference type="NCBI Taxonomy" id="13131"/>
    <lineage>
        <taxon>Eukaryota</taxon>
        <taxon>Metazoa</taxon>
        <taxon>Ecdysozoa</taxon>
        <taxon>Arthropoda</taxon>
        <taxon>Hexapoda</taxon>
        <taxon>Insecta</taxon>
        <taxon>Pterygota</taxon>
        <taxon>Neoptera</taxon>
        <taxon>Paraneoptera</taxon>
        <taxon>Hemiptera</taxon>
        <taxon>Sternorrhyncha</taxon>
        <taxon>Aphidomorpha</taxon>
        <taxon>Aphidoidea</taxon>
        <taxon>Aphididae</taxon>
        <taxon>Macrosiphini</taxon>
        <taxon>Macrosiphum</taxon>
    </lineage>
</organism>
<keyword evidence="2" id="KW-1185">Reference proteome</keyword>
<dbReference type="Proteomes" id="UP001160148">
    <property type="component" value="Unassembled WGS sequence"/>
</dbReference>